<dbReference type="AlphaFoldDB" id="A0A8T2TPL0"/>
<dbReference type="Proteomes" id="UP000825935">
    <property type="component" value="Chromosome 11"/>
</dbReference>
<evidence type="ECO:0000256" key="1">
    <source>
        <dbReference type="SAM" id="MobiDB-lite"/>
    </source>
</evidence>
<evidence type="ECO:0000313" key="2">
    <source>
        <dbReference type="EMBL" id="KAH7425451.1"/>
    </source>
</evidence>
<keyword evidence="3" id="KW-1185">Reference proteome</keyword>
<evidence type="ECO:0000313" key="3">
    <source>
        <dbReference type="Proteomes" id="UP000825935"/>
    </source>
</evidence>
<proteinExistence type="predicted"/>
<name>A0A8T2TPL0_CERRI</name>
<feature type="compositionally biased region" description="Basic and acidic residues" evidence="1">
    <location>
        <begin position="37"/>
        <end position="52"/>
    </location>
</feature>
<organism evidence="2 3">
    <name type="scientific">Ceratopteris richardii</name>
    <name type="common">Triangle waterfern</name>
    <dbReference type="NCBI Taxonomy" id="49495"/>
    <lineage>
        <taxon>Eukaryota</taxon>
        <taxon>Viridiplantae</taxon>
        <taxon>Streptophyta</taxon>
        <taxon>Embryophyta</taxon>
        <taxon>Tracheophyta</taxon>
        <taxon>Polypodiopsida</taxon>
        <taxon>Polypodiidae</taxon>
        <taxon>Polypodiales</taxon>
        <taxon>Pteridineae</taxon>
        <taxon>Pteridaceae</taxon>
        <taxon>Parkerioideae</taxon>
        <taxon>Ceratopteris</taxon>
    </lineage>
</organism>
<reference evidence="2" key="1">
    <citation type="submission" date="2021-08" db="EMBL/GenBank/DDBJ databases">
        <title>WGS assembly of Ceratopteris richardii.</title>
        <authorList>
            <person name="Marchant D.B."/>
            <person name="Chen G."/>
            <person name="Jenkins J."/>
            <person name="Shu S."/>
            <person name="Leebens-Mack J."/>
            <person name="Grimwood J."/>
            <person name="Schmutz J."/>
            <person name="Soltis P."/>
            <person name="Soltis D."/>
            <person name="Chen Z.-H."/>
        </authorList>
    </citation>
    <scope>NUCLEOTIDE SEQUENCE</scope>
    <source>
        <strain evidence="2">Whitten #5841</strain>
        <tissue evidence="2">Leaf</tissue>
    </source>
</reference>
<feature type="region of interest" description="Disordered" evidence="1">
    <location>
        <begin position="36"/>
        <end position="67"/>
    </location>
</feature>
<dbReference type="EMBL" id="CM035416">
    <property type="protein sequence ID" value="KAH7425451.1"/>
    <property type="molecule type" value="Genomic_DNA"/>
</dbReference>
<protein>
    <submittedName>
        <fullName evidence="2">Uncharacterized protein</fullName>
    </submittedName>
</protein>
<comment type="caution">
    <text evidence="2">The sequence shown here is derived from an EMBL/GenBank/DDBJ whole genome shotgun (WGS) entry which is preliminary data.</text>
</comment>
<gene>
    <name evidence="2" type="ORF">KP509_11G054600</name>
</gene>
<accession>A0A8T2TPL0</accession>
<sequence length="121" mass="13572">MRKFVFSDCYGVDARIHGKYFEGRITPHVLLQKSFSQKREAGEHAESEDAKRGVAAHGSDNPESKSRKQISSFLISISSLTCVSLYRFSQLSLSLSSLDCTVRMRVDMVEAFLSSFQLLST</sequence>